<organism evidence="2 3">
    <name type="scientific">Desulfosarcina ovata subsp. sediminis</name>
    <dbReference type="NCBI Taxonomy" id="885957"/>
    <lineage>
        <taxon>Bacteria</taxon>
        <taxon>Pseudomonadati</taxon>
        <taxon>Thermodesulfobacteriota</taxon>
        <taxon>Desulfobacteria</taxon>
        <taxon>Desulfobacterales</taxon>
        <taxon>Desulfosarcinaceae</taxon>
        <taxon>Desulfosarcina</taxon>
    </lineage>
</organism>
<dbReference type="PROSITE" id="PS51664">
    <property type="entry name" value="YCAO"/>
    <property type="match status" value="1"/>
</dbReference>
<dbReference type="PANTHER" id="PTHR37809:SF1">
    <property type="entry name" value="RIBOSOMAL PROTEIN S12 METHYLTHIOTRANSFERASE ACCESSORY FACTOR YCAO"/>
    <property type="match status" value="1"/>
</dbReference>
<dbReference type="EMBL" id="AP021876">
    <property type="protein sequence ID" value="BBO83533.1"/>
    <property type="molecule type" value="Genomic_DNA"/>
</dbReference>
<reference evidence="2 3" key="1">
    <citation type="submission" date="2019-11" db="EMBL/GenBank/DDBJ databases">
        <title>Comparative genomics of hydrocarbon-degrading Desulfosarcina strains.</title>
        <authorList>
            <person name="Watanabe M."/>
            <person name="Kojima H."/>
            <person name="Fukui M."/>
        </authorList>
    </citation>
    <scope>NUCLEOTIDE SEQUENCE [LARGE SCALE GENOMIC DNA]</scope>
    <source>
        <strain evidence="2 3">28bB2T</strain>
    </source>
</reference>
<dbReference type="Proteomes" id="UP000425960">
    <property type="component" value="Chromosome"/>
</dbReference>
<protein>
    <recommendedName>
        <fullName evidence="1">YcaO domain-containing protein</fullName>
    </recommendedName>
</protein>
<evidence type="ECO:0000259" key="1">
    <source>
        <dbReference type="PROSITE" id="PS51664"/>
    </source>
</evidence>
<sequence length="567" mass="62773">MIHYRLDLATTAASTGYFSAVPQPEPSIEEGIACLHHHPNDSFIHAWLLERIGQMDPDAATALLDVNSKADPLVDALVLEAATLHPHLSQLARRFNRRQMAALAEQSPLVFLRSQMLADQDRHRRWAEWFHANIIRHRPLPPPQKVGLAPPVKGIDGSEAPLPEAAHLKSIVQRCLPDGASTAGTPRPPLETTIDRATRRLERLKIFDGPEMRHQSSLSLYALLRRWTFDHRVTCGALHHTLASTQTAYGRGLSLEAARASCLMEVVERCSAFASVDRHGIVGTRRAHPLIHGPRSGLLADGLDVLDPNQLRLEVPYRDEPLYWIEGEQCAKGGLRSIWVPAQCVFLFCNLDERSLFSGLGSTGLASGNTVAEARLSALYELLERDSEAVNPYHPSRCFRVSSEDAPLRALLDDYRARGIHLQFQDISPAFGIPCCTCFVTHRDGTVSKGGGAHLDGRRAVLSALTETPYPYPAGPPSAPALPDLPWLPFETLPDFSTGKPDLDLILVEETLRANGFSPIYVDITRADLDLPVVKALIPGFEMMADFDQYSRISPRLFNNYLNIHNK</sequence>
<dbReference type="InterPro" id="IPR003776">
    <property type="entry name" value="YcaO-like_dom"/>
</dbReference>
<proteinExistence type="predicted"/>
<dbReference type="AlphaFoldDB" id="A0A5K7ZTI9"/>
<dbReference type="RefSeq" id="WP_173179654.1">
    <property type="nucleotide sequence ID" value="NZ_AP021876.1"/>
</dbReference>
<feature type="domain" description="YcaO" evidence="1">
    <location>
        <begin position="250"/>
        <end position="567"/>
    </location>
</feature>
<dbReference type="Pfam" id="PF02624">
    <property type="entry name" value="YcaO"/>
    <property type="match status" value="2"/>
</dbReference>
<gene>
    <name evidence="2" type="ORF">DSCO28_40990</name>
</gene>
<evidence type="ECO:0000313" key="3">
    <source>
        <dbReference type="Proteomes" id="UP000425960"/>
    </source>
</evidence>
<dbReference type="Gene3D" id="3.30.1330.230">
    <property type="match status" value="1"/>
</dbReference>
<accession>A0A5K7ZTI9</accession>
<evidence type="ECO:0000313" key="2">
    <source>
        <dbReference type="EMBL" id="BBO83533.1"/>
    </source>
</evidence>
<dbReference type="PANTHER" id="PTHR37809">
    <property type="entry name" value="RIBOSOMAL PROTEIN S12 METHYLTHIOTRANSFERASE ACCESSORY FACTOR YCAO"/>
    <property type="match status" value="1"/>
</dbReference>
<name>A0A5K7ZTI9_9BACT</name>
<dbReference type="NCBIfam" id="TIGR00702">
    <property type="entry name" value="YcaO-type kinase domain"/>
    <property type="match status" value="1"/>
</dbReference>
<dbReference type="KEGG" id="dov:DSCO28_40990"/>